<sequence length="72" mass="8414">MVEMHGDWAEDFGLLLTYIYNPALLGPRKFDFHCLVALLTAGSKRALKRTVKCFTCVCDRPWYLQWVFSQQN</sequence>
<dbReference type="AlphaFoldDB" id="A0A5C3PM54"/>
<accession>A0A5C3PM54</accession>
<evidence type="ECO:0000313" key="2">
    <source>
        <dbReference type="Proteomes" id="UP000308197"/>
    </source>
</evidence>
<dbReference type="Proteomes" id="UP000308197">
    <property type="component" value="Unassembled WGS sequence"/>
</dbReference>
<dbReference type="EMBL" id="ML211077">
    <property type="protein sequence ID" value="TFK89388.1"/>
    <property type="molecule type" value="Genomic_DNA"/>
</dbReference>
<reference evidence="1 2" key="1">
    <citation type="journal article" date="2019" name="Nat. Ecol. Evol.">
        <title>Megaphylogeny resolves global patterns of mushroom evolution.</title>
        <authorList>
            <person name="Varga T."/>
            <person name="Krizsan K."/>
            <person name="Foldi C."/>
            <person name="Dima B."/>
            <person name="Sanchez-Garcia M."/>
            <person name="Sanchez-Ramirez S."/>
            <person name="Szollosi G.J."/>
            <person name="Szarkandi J.G."/>
            <person name="Papp V."/>
            <person name="Albert L."/>
            <person name="Andreopoulos W."/>
            <person name="Angelini C."/>
            <person name="Antonin V."/>
            <person name="Barry K.W."/>
            <person name="Bougher N.L."/>
            <person name="Buchanan P."/>
            <person name="Buyck B."/>
            <person name="Bense V."/>
            <person name="Catcheside P."/>
            <person name="Chovatia M."/>
            <person name="Cooper J."/>
            <person name="Damon W."/>
            <person name="Desjardin D."/>
            <person name="Finy P."/>
            <person name="Geml J."/>
            <person name="Haridas S."/>
            <person name="Hughes K."/>
            <person name="Justo A."/>
            <person name="Karasinski D."/>
            <person name="Kautmanova I."/>
            <person name="Kiss B."/>
            <person name="Kocsube S."/>
            <person name="Kotiranta H."/>
            <person name="LaButti K.M."/>
            <person name="Lechner B.E."/>
            <person name="Liimatainen K."/>
            <person name="Lipzen A."/>
            <person name="Lukacs Z."/>
            <person name="Mihaltcheva S."/>
            <person name="Morgado L.N."/>
            <person name="Niskanen T."/>
            <person name="Noordeloos M.E."/>
            <person name="Ohm R.A."/>
            <person name="Ortiz-Santana B."/>
            <person name="Ovrebo C."/>
            <person name="Racz N."/>
            <person name="Riley R."/>
            <person name="Savchenko A."/>
            <person name="Shiryaev A."/>
            <person name="Soop K."/>
            <person name="Spirin V."/>
            <person name="Szebenyi C."/>
            <person name="Tomsovsky M."/>
            <person name="Tulloss R.E."/>
            <person name="Uehling J."/>
            <person name="Grigoriev I.V."/>
            <person name="Vagvolgyi C."/>
            <person name="Papp T."/>
            <person name="Martin F.M."/>
            <person name="Miettinen O."/>
            <person name="Hibbett D.S."/>
            <person name="Nagy L.G."/>
        </authorList>
    </citation>
    <scope>NUCLEOTIDE SEQUENCE [LARGE SCALE GENOMIC DNA]</scope>
    <source>
        <strain evidence="1 2">HHB13444</strain>
    </source>
</reference>
<evidence type="ECO:0000313" key="1">
    <source>
        <dbReference type="EMBL" id="TFK89388.1"/>
    </source>
</evidence>
<dbReference type="InParanoid" id="A0A5C3PM54"/>
<organism evidence="1 2">
    <name type="scientific">Polyporus arcularius HHB13444</name>
    <dbReference type="NCBI Taxonomy" id="1314778"/>
    <lineage>
        <taxon>Eukaryota</taxon>
        <taxon>Fungi</taxon>
        <taxon>Dikarya</taxon>
        <taxon>Basidiomycota</taxon>
        <taxon>Agaricomycotina</taxon>
        <taxon>Agaricomycetes</taxon>
        <taxon>Polyporales</taxon>
        <taxon>Polyporaceae</taxon>
        <taxon>Polyporus</taxon>
    </lineage>
</organism>
<proteinExistence type="predicted"/>
<keyword evidence="2" id="KW-1185">Reference proteome</keyword>
<name>A0A5C3PM54_9APHY</name>
<gene>
    <name evidence="1" type="ORF">K466DRAFT_28644</name>
</gene>
<protein>
    <submittedName>
        <fullName evidence="1">Uncharacterized protein</fullName>
    </submittedName>
</protein>